<accession>A0AAV4EDR1</accession>
<proteinExistence type="predicted"/>
<protein>
    <submittedName>
        <fullName evidence="1">Uncharacterized protein</fullName>
    </submittedName>
</protein>
<reference evidence="1 2" key="1">
    <citation type="journal article" date="2021" name="Elife">
        <title>Chloroplast acquisition without the gene transfer in kleptoplastic sea slugs, Plakobranchus ocellatus.</title>
        <authorList>
            <person name="Maeda T."/>
            <person name="Takahashi S."/>
            <person name="Yoshida T."/>
            <person name="Shimamura S."/>
            <person name="Takaki Y."/>
            <person name="Nagai Y."/>
            <person name="Toyoda A."/>
            <person name="Suzuki Y."/>
            <person name="Arimoto A."/>
            <person name="Ishii H."/>
            <person name="Satoh N."/>
            <person name="Nishiyama T."/>
            <person name="Hasebe M."/>
            <person name="Maruyama T."/>
            <person name="Minagawa J."/>
            <person name="Obokata J."/>
            <person name="Shigenobu S."/>
        </authorList>
    </citation>
    <scope>NUCLEOTIDE SEQUENCE [LARGE SCALE GENOMIC DNA]</scope>
</reference>
<comment type="caution">
    <text evidence="1">The sequence shown here is derived from an EMBL/GenBank/DDBJ whole genome shotgun (WGS) entry which is preliminary data.</text>
</comment>
<organism evidence="1 2">
    <name type="scientific">Elysia marginata</name>
    <dbReference type="NCBI Taxonomy" id="1093978"/>
    <lineage>
        <taxon>Eukaryota</taxon>
        <taxon>Metazoa</taxon>
        <taxon>Spiralia</taxon>
        <taxon>Lophotrochozoa</taxon>
        <taxon>Mollusca</taxon>
        <taxon>Gastropoda</taxon>
        <taxon>Heterobranchia</taxon>
        <taxon>Euthyneura</taxon>
        <taxon>Panpulmonata</taxon>
        <taxon>Sacoglossa</taxon>
        <taxon>Placobranchoidea</taxon>
        <taxon>Plakobranchidae</taxon>
        <taxon>Elysia</taxon>
    </lineage>
</organism>
<gene>
    <name evidence="1" type="ORF">ElyMa_000037100</name>
</gene>
<evidence type="ECO:0000313" key="2">
    <source>
        <dbReference type="Proteomes" id="UP000762676"/>
    </source>
</evidence>
<dbReference type="AlphaFoldDB" id="A0AAV4EDR1"/>
<name>A0AAV4EDR1_9GAST</name>
<dbReference type="EMBL" id="BMAT01000052">
    <property type="protein sequence ID" value="GFR58668.1"/>
    <property type="molecule type" value="Genomic_DNA"/>
</dbReference>
<dbReference type="Proteomes" id="UP000762676">
    <property type="component" value="Unassembled WGS sequence"/>
</dbReference>
<sequence length="147" mass="16447">MEYLSRQTGTCSYVCAAKSLGLQDNYWPTDAALSKRNSWWSKKSLDSSSDFNTLLEEPPADEMNLDGREPADFDYGRDPISELYGCYTTTCVPEFVHCAQRSKTHSSTLTHLGLTDRSHLTFSQCRRNHKLCALNCGVSATKSTYGV</sequence>
<evidence type="ECO:0000313" key="1">
    <source>
        <dbReference type="EMBL" id="GFR58668.1"/>
    </source>
</evidence>
<keyword evidence="2" id="KW-1185">Reference proteome</keyword>